<comment type="caution">
    <text evidence="3">The sequence shown here is derived from an EMBL/GenBank/DDBJ whole genome shotgun (WGS) entry which is preliminary data.</text>
</comment>
<keyword evidence="1" id="KW-0472">Membrane</keyword>
<dbReference type="InterPro" id="IPR029052">
    <property type="entry name" value="Metallo-depent_PP-like"/>
</dbReference>
<dbReference type="InterPro" id="IPR051158">
    <property type="entry name" value="Metallophosphoesterase_sf"/>
</dbReference>
<accession>A0A1F7V0I2</accession>
<evidence type="ECO:0000256" key="1">
    <source>
        <dbReference type="SAM" id="Phobius"/>
    </source>
</evidence>
<keyword evidence="1" id="KW-1133">Transmembrane helix</keyword>
<dbReference type="Pfam" id="PF00149">
    <property type="entry name" value="Metallophos"/>
    <property type="match status" value="1"/>
</dbReference>
<feature type="domain" description="Calcineurin-like phosphoesterase" evidence="2">
    <location>
        <begin position="89"/>
        <end position="248"/>
    </location>
</feature>
<dbReference type="CDD" id="cd07385">
    <property type="entry name" value="MPP_YkuE_C"/>
    <property type="match status" value="1"/>
</dbReference>
<organism evidence="3 4">
    <name type="scientific">Candidatus Uhrbacteria bacterium RIFCSPLOWO2_01_FULL_53_9</name>
    <dbReference type="NCBI Taxonomy" id="1802403"/>
    <lineage>
        <taxon>Bacteria</taxon>
        <taxon>Candidatus Uhriibacteriota</taxon>
    </lineage>
</organism>
<dbReference type="PANTHER" id="PTHR31302:SF0">
    <property type="entry name" value="TRANSMEMBRANE PROTEIN WITH METALLOPHOSPHOESTERASE DOMAIN"/>
    <property type="match status" value="1"/>
</dbReference>
<dbReference type="Proteomes" id="UP000176932">
    <property type="component" value="Unassembled WGS sequence"/>
</dbReference>
<name>A0A1F7V0I2_9BACT</name>
<evidence type="ECO:0000313" key="4">
    <source>
        <dbReference type="Proteomes" id="UP000176932"/>
    </source>
</evidence>
<protein>
    <recommendedName>
        <fullName evidence="2">Calcineurin-like phosphoesterase domain-containing protein</fullName>
    </recommendedName>
</protein>
<evidence type="ECO:0000313" key="3">
    <source>
        <dbReference type="EMBL" id="OGL83507.1"/>
    </source>
</evidence>
<sequence length="311" mass="34372">MEGVTLITIPWWVFEIATVAMLLGFGALAIESAVKMKERSARRILWGIVGALALFGWGVIFYGSFIEPKRLQVVEREVVLSEKVEHQVRVAVISDYHAGPYKNARSMERVVQKVNGLKVDMVWSPGDFIFNNTEQVEMLEPLSRYEAPIYASTGNHDHEFADVEAVVDRLEAFGVSVLRNESTLVEGQDGGRLNIVGIDDIWFSPNPPAALAQVDPDAPVVVIVHNPDFILDPYAKEADLVISGHTHGGQIRLPWIGPVPPLPTKLGRAYDRGVFGFGEEGTLFITQGVGETGPRARLFARPTIDVLTIRY</sequence>
<dbReference type="GO" id="GO:0016787">
    <property type="term" value="F:hydrolase activity"/>
    <property type="evidence" value="ECO:0007669"/>
    <property type="project" value="InterPro"/>
</dbReference>
<feature type="transmembrane region" description="Helical" evidence="1">
    <location>
        <begin position="44"/>
        <end position="65"/>
    </location>
</feature>
<dbReference type="Gene3D" id="3.60.21.10">
    <property type="match status" value="1"/>
</dbReference>
<dbReference type="EMBL" id="MGEL01000005">
    <property type="protein sequence ID" value="OGL83507.1"/>
    <property type="molecule type" value="Genomic_DNA"/>
</dbReference>
<proteinExistence type="predicted"/>
<keyword evidence="1" id="KW-0812">Transmembrane</keyword>
<evidence type="ECO:0000259" key="2">
    <source>
        <dbReference type="Pfam" id="PF00149"/>
    </source>
</evidence>
<dbReference type="PANTHER" id="PTHR31302">
    <property type="entry name" value="TRANSMEMBRANE PROTEIN WITH METALLOPHOSPHOESTERASE DOMAIN-RELATED"/>
    <property type="match status" value="1"/>
</dbReference>
<dbReference type="AlphaFoldDB" id="A0A1F7V0I2"/>
<feature type="transmembrane region" description="Helical" evidence="1">
    <location>
        <begin position="12"/>
        <end position="32"/>
    </location>
</feature>
<reference evidence="3 4" key="1">
    <citation type="journal article" date="2016" name="Nat. Commun.">
        <title>Thousands of microbial genomes shed light on interconnected biogeochemical processes in an aquifer system.</title>
        <authorList>
            <person name="Anantharaman K."/>
            <person name="Brown C.T."/>
            <person name="Hug L.A."/>
            <person name="Sharon I."/>
            <person name="Castelle C.J."/>
            <person name="Probst A.J."/>
            <person name="Thomas B.C."/>
            <person name="Singh A."/>
            <person name="Wilkins M.J."/>
            <person name="Karaoz U."/>
            <person name="Brodie E.L."/>
            <person name="Williams K.H."/>
            <person name="Hubbard S.S."/>
            <person name="Banfield J.F."/>
        </authorList>
    </citation>
    <scope>NUCLEOTIDE SEQUENCE [LARGE SCALE GENOMIC DNA]</scope>
</reference>
<dbReference type="InterPro" id="IPR004843">
    <property type="entry name" value="Calcineurin-like_PHP"/>
</dbReference>
<dbReference type="SUPFAM" id="SSF56300">
    <property type="entry name" value="Metallo-dependent phosphatases"/>
    <property type="match status" value="1"/>
</dbReference>
<gene>
    <name evidence="3" type="ORF">A3B32_01725</name>
</gene>